<dbReference type="RefSeq" id="WP_424604901.1">
    <property type="nucleotide sequence ID" value="NZ_JBNAVA010000002.1"/>
</dbReference>
<reference evidence="1 2" key="1">
    <citation type="submission" date="2018-01" db="EMBL/GenBank/DDBJ databases">
        <title>Metagenomic assembled genomes from two thermal pools in the Uzon Caldera, Kamchatka, Russia.</title>
        <authorList>
            <person name="Wilkins L."/>
            <person name="Ettinger C."/>
        </authorList>
    </citation>
    <scope>NUCLEOTIDE SEQUENCE [LARGE SCALE GENOMIC DNA]</scope>
    <source>
        <strain evidence="1">ZAV-05</strain>
    </source>
</reference>
<protein>
    <submittedName>
        <fullName evidence="1">Uncharacterized protein</fullName>
    </submittedName>
</protein>
<dbReference type="EMBL" id="PNIN01000072">
    <property type="protein sequence ID" value="PMP69443.1"/>
    <property type="molecule type" value="Genomic_DNA"/>
</dbReference>
<evidence type="ECO:0000313" key="2">
    <source>
        <dbReference type="Proteomes" id="UP000242881"/>
    </source>
</evidence>
<organism evidence="1 2">
    <name type="scientific">Calditerrivibrio nitroreducens</name>
    <dbReference type="NCBI Taxonomy" id="477976"/>
    <lineage>
        <taxon>Bacteria</taxon>
        <taxon>Pseudomonadati</taxon>
        <taxon>Deferribacterota</taxon>
        <taxon>Deferribacteres</taxon>
        <taxon>Deferribacterales</taxon>
        <taxon>Calditerrivibrionaceae</taxon>
    </lineage>
</organism>
<proteinExistence type="predicted"/>
<name>A0A2J6WGH3_9BACT</name>
<comment type="caution">
    <text evidence="1">The sequence shown here is derived from an EMBL/GenBank/DDBJ whole genome shotgun (WGS) entry which is preliminary data.</text>
</comment>
<accession>A0A2J6WGH3</accession>
<sequence length="78" mass="8603">MSCPKSKGNPGMIIDVSKSIVEDIVEEQLLPKMKGFSLDKVEKNDNAFDVFLKDSNGNNFKLSLRGSFTVDGLIPVKK</sequence>
<dbReference type="Proteomes" id="UP000242881">
    <property type="component" value="Unassembled WGS sequence"/>
</dbReference>
<dbReference type="AlphaFoldDB" id="A0A2J6WGH3"/>
<evidence type="ECO:0000313" key="1">
    <source>
        <dbReference type="EMBL" id="PMP69443.1"/>
    </source>
</evidence>
<gene>
    <name evidence="1" type="ORF">C0187_07060</name>
</gene>